<dbReference type="eggNOG" id="COG1198">
    <property type="taxonomic scope" value="Bacteria"/>
</dbReference>
<dbReference type="PANTHER" id="PTHR10887">
    <property type="entry name" value="DNA2/NAM7 HELICASE FAMILY"/>
    <property type="match status" value="1"/>
</dbReference>
<dbReference type="AlphaFoldDB" id="Q6KHE5"/>
<dbReference type="InterPro" id="IPR045055">
    <property type="entry name" value="DNA2/NAM7-like"/>
</dbReference>
<accession>Q6KHE5</accession>
<dbReference type="Proteomes" id="UP000009072">
    <property type="component" value="Chromosome"/>
</dbReference>
<reference evidence="3 4" key="1">
    <citation type="journal article" date="2004" name="Genome Res.">
        <title>The complete genome and proteome of Mycoplasma mobile.</title>
        <authorList>
            <person name="Jaffe J.D."/>
            <person name="Stange-Thomann N."/>
            <person name="Smith C."/>
            <person name="DeCaprio D."/>
            <person name="Fisher S."/>
            <person name="Butler J."/>
            <person name="Calvo S."/>
            <person name="Elkins T."/>
            <person name="FitzGerald M.G."/>
            <person name="Hafez N."/>
            <person name="Kodira C.D."/>
            <person name="Major J."/>
            <person name="Wang S."/>
            <person name="Wilkinson J."/>
            <person name="Nicol R."/>
            <person name="Nusbaum C."/>
            <person name="Birren B."/>
            <person name="Berg H.C."/>
            <person name="Church G.M."/>
        </authorList>
    </citation>
    <scope>NUCLEOTIDE SEQUENCE [LARGE SCALE GENOMIC DNA]</scope>
    <source>
        <strain evidence="4">ATCC 43663 / 163K / NCTC 11711</strain>
    </source>
</reference>
<sequence>MNTFDNQNLSEEAKLKIIENRKKYSSLLNNLLSISNKDATIFTKIDNENYFDVFLKFGIEVQTHVVKKQDLDIAIKDVDIPYIIDRLIEARTIEEIQAIYHANNQRLSQLIVNALQNDFVNAKKSLIDSWETKGQKWISKWKIFINRANEINTESNIWPLQLASHFISFRTPKRVYYAPIFLREAYLNIKAGSLVLSASNEYKINHKLFFLLKSEGFLTNFNYRENSEEKIIPDEFISSLMRAWNLGYQLPEIYGPFINKRAEEINNKGIEFHRGVVLGIFDSSGDSIRQNLQDIIDRDEIDDILKIDFDKNSYKNKVLSVIFKDSFNFYKIQRTNFSQDLATVSSLLQNTIIWGPPGTGKSQTISNIIANILVYKKTALVVSQKKAALEVLRNRLEDLSIFCIFVLNGKGMDKKEFYLPLQQYINELENFTSPKIQDPIRIISPEEKKYIDILEKIVKLENFDNILNLLGYISENSSSINPNTLESFLKLDPAYNYNDLIIEENKRRAIKSFLVNNEIKRGKNKLSHDEAEKFFNVIKEELKDFQGNINETIIRLKEFKKEHLLGIANFSKYKFDENNVEITSIESIQALIFKNIINRIKNFDDEYKKLYSEFTVSVRKGFLTPQKFINIHYKIIKILFPIIITTPETDLKYWQKEEFDYAILDESSQIFLEKGLPVLYLAKIKILAGDDQQMQPTRWFAQKFEGEDENFLSGIDSLLDYATTKGTYNVLLDKNYRSNYAALMTFSSKHFYKGELDVLDINSEKAFLPIEVVNINGKWENSENHAEAEAVLEITAKELKKHEKIIILCFNSSQQNLLEKTIFESMPDLEEAIQNEKLLLRNIENIQGDEADLVIASVSYDSTTKLHSTYVAKKGGKNALNVAISRAKDKMIVVKSIYAKDINALNAPEDLFIFREWLNFLDLSAKEQRNYINVSEITRTLTEHLFVKNNQEFIQNIHDALSKRLNLLMYEMEINYTIGTKNIDLAIMDKNTKQVLLAVFADDYYYHESYYNYVSDKDQINFIRSKKYPIKIIKKIDWYLNKQNILDEINNHITNFK</sequence>
<evidence type="ECO:0000259" key="2">
    <source>
        <dbReference type="Pfam" id="PF13087"/>
    </source>
</evidence>
<keyword evidence="3" id="KW-0347">Helicase</keyword>
<dbReference type="InterPro" id="IPR041679">
    <property type="entry name" value="DNA2/NAM7-like_C"/>
</dbReference>
<name>Q6KHE5_MYCM1</name>
<protein>
    <submittedName>
        <fullName evidence="3">Putative ATP-binding helicase protein</fullName>
    </submittedName>
</protein>
<proteinExistence type="predicted"/>
<feature type="domain" description="DNA2/NAM7 helicase-like C-terminal" evidence="2">
    <location>
        <begin position="717"/>
        <end position="894"/>
    </location>
</feature>
<dbReference type="Pfam" id="PF13087">
    <property type="entry name" value="AAA_12"/>
    <property type="match status" value="1"/>
</dbReference>
<dbReference type="HOGENOM" id="CLU_005128_0_0_14"/>
<dbReference type="GO" id="GO:0004386">
    <property type="term" value="F:helicase activity"/>
    <property type="evidence" value="ECO:0007669"/>
    <property type="project" value="UniProtKB-KW"/>
</dbReference>
<dbReference type="SUPFAM" id="SSF52540">
    <property type="entry name" value="P-loop containing nucleoside triphosphate hydrolases"/>
    <property type="match status" value="1"/>
</dbReference>
<organism evidence="3 4">
    <name type="scientific">Mycoplasma mobile (strain ATCC 43663 / 163K / NCTC 11711)</name>
    <name type="common">Mesomycoplasma mobile</name>
    <dbReference type="NCBI Taxonomy" id="267748"/>
    <lineage>
        <taxon>Bacteria</taxon>
        <taxon>Bacillati</taxon>
        <taxon>Mycoplasmatota</taxon>
        <taxon>Mycoplasmoidales</taxon>
        <taxon>Metamycoplasmataceae</taxon>
        <taxon>Mesomycoplasma</taxon>
    </lineage>
</organism>
<dbReference type="OrthoDB" id="9757917at2"/>
<feature type="domain" description="DNA2/NAM7 helicase helicase" evidence="1">
    <location>
        <begin position="336"/>
        <end position="697"/>
    </location>
</feature>
<keyword evidence="3" id="KW-0378">Hydrolase</keyword>
<keyword evidence="3" id="KW-0547">Nucleotide-binding</keyword>
<keyword evidence="4" id="KW-1185">Reference proteome</keyword>
<evidence type="ECO:0000313" key="4">
    <source>
        <dbReference type="Proteomes" id="UP000009072"/>
    </source>
</evidence>
<keyword evidence="3" id="KW-0067">ATP-binding</keyword>
<gene>
    <name evidence="3" type="ordered locus">MMOB4990</name>
</gene>
<evidence type="ECO:0000259" key="1">
    <source>
        <dbReference type="Pfam" id="PF13086"/>
    </source>
</evidence>
<dbReference type="Pfam" id="PF13086">
    <property type="entry name" value="AAA_11"/>
    <property type="match status" value="1"/>
</dbReference>
<dbReference type="InterPro" id="IPR041677">
    <property type="entry name" value="DNA2/NAM7_AAA_11"/>
</dbReference>
<dbReference type="RefSeq" id="WP_011265019.1">
    <property type="nucleotide sequence ID" value="NC_006908.1"/>
</dbReference>
<dbReference type="eggNOG" id="COG1112">
    <property type="taxonomic scope" value="Bacteria"/>
</dbReference>
<dbReference type="STRING" id="267748.MMOB4990"/>
<dbReference type="CDD" id="cd18808">
    <property type="entry name" value="SF1_C_Upf1"/>
    <property type="match status" value="1"/>
</dbReference>
<dbReference type="Gene3D" id="3.40.50.300">
    <property type="entry name" value="P-loop containing nucleotide triphosphate hydrolases"/>
    <property type="match status" value="2"/>
</dbReference>
<dbReference type="KEGG" id="mmo:MMOB4990"/>
<dbReference type="InterPro" id="IPR027417">
    <property type="entry name" value="P-loop_NTPase"/>
</dbReference>
<dbReference type="GO" id="GO:0005524">
    <property type="term" value="F:ATP binding"/>
    <property type="evidence" value="ECO:0007669"/>
    <property type="project" value="UniProtKB-KW"/>
</dbReference>
<dbReference type="InterPro" id="IPR047187">
    <property type="entry name" value="SF1_C_Upf1"/>
</dbReference>
<evidence type="ECO:0000313" key="3">
    <source>
        <dbReference type="EMBL" id="AAT27985.1"/>
    </source>
</evidence>
<dbReference type="EMBL" id="AE017308">
    <property type="protein sequence ID" value="AAT27985.1"/>
    <property type="molecule type" value="Genomic_DNA"/>
</dbReference>